<dbReference type="Pfam" id="PF00535">
    <property type="entry name" value="Glycos_transf_2"/>
    <property type="match status" value="1"/>
</dbReference>
<gene>
    <name evidence="2" type="ORF">COV23_01470</name>
</gene>
<organism evidence="2 3">
    <name type="scientific">Candidatus Wolfebacteria bacterium CG10_big_fil_rev_8_21_14_0_10_31_9</name>
    <dbReference type="NCBI Taxonomy" id="1975070"/>
    <lineage>
        <taxon>Bacteria</taxon>
        <taxon>Candidatus Wolfeibacteriota</taxon>
    </lineage>
</organism>
<dbReference type="PANTHER" id="PTHR10859">
    <property type="entry name" value="GLYCOSYL TRANSFERASE"/>
    <property type="match status" value="1"/>
</dbReference>
<accession>A0A2H0REA8</accession>
<evidence type="ECO:0000313" key="2">
    <source>
        <dbReference type="EMBL" id="PIR44125.1"/>
    </source>
</evidence>
<dbReference type="InterPro" id="IPR001173">
    <property type="entry name" value="Glyco_trans_2-like"/>
</dbReference>
<dbReference type="PANTHER" id="PTHR10859:SF91">
    <property type="entry name" value="DOLICHYL-PHOSPHATE BETA-GLUCOSYLTRANSFERASE"/>
    <property type="match status" value="1"/>
</dbReference>
<reference evidence="2 3" key="1">
    <citation type="submission" date="2017-09" db="EMBL/GenBank/DDBJ databases">
        <title>Depth-based differentiation of microbial function through sediment-hosted aquifers and enrichment of novel symbionts in the deep terrestrial subsurface.</title>
        <authorList>
            <person name="Probst A.J."/>
            <person name="Ladd B."/>
            <person name="Jarett J.K."/>
            <person name="Geller-Mcgrath D.E."/>
            <person name="Sieber C.M."/>
            <person name="Emerson J.B."/>
            <person name="Anantharaman K."/>
            <person name="Thomas B.C."/>
            <person name="Malmstrom R."/>
            <person name="Stieglmeier M."/>
            <person name="Klingl A."/>
            <person name="Woyke T."/>
            <person name="Ryan C.M."/>
            <person name="Banfield J.F."/>
        </authorList>
    </citation>
    <scope>NUCLEOTIDE SEQUENCE [LARGE SCALE GENOMIC DNA]</scope>
    <source>
        <strain evidence="2">CG10_big_fil_rev_8_21_14_0_10_31_9</strain>
    </source>
</reference>
<protein>
    <recommendedName>
        <fullName evidence="1">Glycosyltransferase 2-like domain-containing protein</fullName>
    </recommendedName>
</protein>
<evidence type="ECO:0000313" key="3">
    <source>
        <dbReference type="Proteomes" id="UP000231602"/>
    </source>
</evidence>
<dbReference type="Proteomes" id="UP000231602">
    <property type="component" value="Unassembled WGS sequence"/>
</dbReference>
<dbReference type="SUPFAM" id="SSF53448">
    <property type="entry name" value="Nucleotide-diphospho-sugar transferases"/>
    <property type="match status" value="1"/>
</dbReference>
<dbReference type="Gene3D" id="3.90.550.10">
    <property type="entry name" value="Spore Coat Polysaccharide Biosynthesis Protein SpsA, Chain A"/>
    <property type="match status" value="1"/>
</dbReference>
<comment type="caution">
    <text evidence="2">The sequence shown here is derived from an EMBL/GenBank/DDBJ whole genome shotgun (WGS) entry which is preliminary data.</text>
</comment>
<feature type="non-terminal residue" evidence="2">
    <location>
        <position position="1"/>
    </location>
</feature>
<feature type="domain" description="Glycosyltransferase 2-like" evidence="1">
    <location>
        <begin position="4"/>
        <end position="113"/>
    </location>
</feature>
<dbReference type="InterPro" id="IPR029044">
    <property type="entry name" value="Nucleotide-diphossugar_trans"/>
</dbReference>
<dbReference type="EMBL" id="PCXV01000024">
    <property type="protein sequence ID" value="PIR44125.1"/>
    <property type="molecule type" value="Genomic_DNA"/>
</dbReference>
<dbReference type="AlphaFoldDB" id="A0A2H0REA8"/>
<evidence type="ECO:0000259" key="1">
    <source>
        <dbReference type="Pfam" id="PF00535"/>
    </source>
</evidence>
<proteinExistence type="predicted"/>
<sequence length="182" mass="20373">WKELKIINCAIQGKGVAVKAGMLEAKGEFRAFMDADNSVSVDQMLNALNHFSPGVGVVIGSRDVKGAKHDQPWYRRIAGNIGNVIIQVLLLPGLWDTQCPLKIFTAESAEKIFPIIKVKHWGFDVEILALAKKFGYKIIEIPAVFISDPNSKLKATTYIEVLWEVVKVRLWLWTGAYHIAKK</sequence>
<name>A0A2H0REA8_9BACT</name>
<dbReference type="GO" id="GO:0006487">
    <property type="term" value="P:protein N-linked glycosylation"/>
    <property type="evidence" value="ECO:0007669"/>
    <property type="project" value="TreeGrafter"/>
</dbReference>